<comment type="subunit">
    <text evidence="20">Homotrimer.</text>
</comment>
<dbReference type="InterPro" id="IPR050065">
    <property type="entry name" value="GlmU-like"/>
</dbReference>
<dbReference type="NCBIfam" id="TIGR01173">
    <property type="entry name" value="glmU"/>
    <property type="match status" value="1"/>
</dbReference>
<comment type="pathway">
    <text evidence="20">Bacterial outer membrane biogenesis; LPS lipid A biosynthesis.</text>
</comment>
<feature type="binding site" evidence="20">
    <location>
        <position position="142"/>
    </location>
    <ligand>
        <name>UDP-N-acetyl-alpha-D-glucosamine</name>
        <dbReference type="ChEBI" id="CHEBI:57705"/>
    </ligand>
</feature>
<name>A0A1U7M6T8_TISCR</name>
<comment type="subcellular location">
    <subcellularLocation>
        <location evidence="1 20">Cytoplasm</location>
    </subcellularLocation>
</comment>
<evidence type="ECO:0000259" key="21">
    <source>
        <dbReference type="Pfam" id="PF00483"/>
    </source>
</evidence>
<comment type="pathway">
    <text evidence="3 20">Nucleotide-sugar biosynthesis; UDP-N-acetyl-alpha-D-glucosamine biosynthesis; UDP-N-acetyl-alpha-D-glucosamine from N-acetyl-alpha-D-glucosamine 1-phosphate: step 1/1.</text>
</comment>
<gene>
    <name evidence="20 23" type="primary">glmU</name>
    <name evidence="23" type="ORF">TICRE_09860</name>
</gene>
<dbReference type="NCBIfam" id="NF010934">
    <property type="entry name" value="PRK14354.1"/>
    <property type="match status" value="1"/>
</dbReference>
<feature type="binding site" evidence="20">
    <location>
        <position position="353"/>
    </location>
    <ligand>
        <name>UDP-N-acetyl-alpha-D-glucosamine</name>
        <dbReference type="ChEBI" id="CHEBI:57705"/>
    </ligand>
</feature>
<comment type="similarity">
    <text evidence="5 20">In the N-terminal section; belongs to the N-acetylglucosamine-1-phosphate uridyltransferase family.</text>
</comment>
<dbReference type="InterPro" id="IPR056729">
    <property type="entry name" value="GMPPB_C"/>
</dbReference>
<keyword evidence="6 20" id="KW-0963">Cytoplasm</keyword>
<dbReference type="InterPro" id="IPR001451">
    <property type="entry name" value="Hexapep"/>
</dbReference>
<keyword evidence="10 20" id="KW-0677">Repeat</keyword>
<keyword evidence="24" id="KW-1185">Reference proteome</keyword>
<comment type="catalytic activity">
    <reaction evidence="17 20">
        <text>alpha-D-glucosamine 1-phosphate + acetyl-CoA = N-acetyl-alpha-D-glucosamine 1-phosphate + CoA + H(+)</text>
        <dbReference type="Rhea" id="RHEA:13725"/>
        <dbReference type="ChEBI" id="CHEBI:15378"/>
        <dbReference type="ChEBI" id="CHEBI:57287"/>
        <dbReference type="ChEBI" id="CHEBI:57288"/>
        <dbReference type="ChEBI" id="CHEBI:57776"/>
        <dbReference type="ChEBI" id="CHEBI:58516"/>
        <dbReference type="EC" id="2.3.1.157"/>
    </reaction>
</comment>
<feature type="region of interest" description="Linker" evidence="20">
    <location>
        <begin position="233"/>
        <end position="253"/>
    </location>
</feature>
<organism evidence="23 24">
    <name type="scientific">Tissierella creatinophila DSM 6911</name>
    <dbReference type="NCBI Taxonomy" id="1123403"/>
    <lineage>
        <taxon>Bacteria</taxon>
        <taxon>Bacillati</taxon>
        <taxon>Bacillota</taxon>
        <taxon>Tissierellia</taxon>
        <taxon>Tissierellales</taxon>
        <taxon>Tissierellaceae</taxon>
        <taxon>Tissierella</taxon>
    </lineage>
</organism>
<evidence type="ECO:0000256" key="12">
    <source>
        <dbReference type="ARBA" id="ARBA00022960"/>
    </source>
</evidence>
<keyword evidence="16 20" id="KW-0961">Cell wall biogenesis/degradation</keyword>
<feature type="binding site" evidence="20">
    <location>
        <position position="407"/>
    </location>
    <ligand>
        <name>acetyl-CoA</name>
        <dbReference type="ChEBI" id="CHEBI:57288"/>
    </ligand>
</feature>
<evidence type="ECO:0000256" key="7">
    <source>
        <dbReference type="ARBA" id="ARBA00022679"/>
    </source>
</evidence>
<keyword evidence="9 20" id="KW-0479">Metal-binding</keyword>
<evidence type="ECO:0000259" key="22">
    <source>
        <dbReference type="Pfam" id="PF25087"/>
    </source>
</evidence>
<evidence type="ECO:0000256" key="3">
    <source>
        <dbReference type="ARBA" id="ARBA00005208"/>
    </source>
</evidence>
<comment type="cofactor">
    <cofactor evidence="20">
        <name>Mg(2+)</name>
        <dbReference type="ChEBI" id="CHEBI:18420"/>
    </cofactor>
    <text evidence="20">Binds 1 Mg(2+) ion per subunit.</text>
</comment>
<dbReference type="UniPathway" id="UPA00973"/>
<dbReference type="RefSeq" id="WP_075725764.1">
    <property type="nucleotide sequence ID" value="NZ_LTDM01000012.1"/>
</dbReference>
<evidence type="ECO:0000256" key="6">
    <source>
        <dbReference type="ARBA" id="ARBA00022490"/>
    </source>
</evidence>
<evidence type="ECO:0000256" key="16">
    <source>
        <dbReference type="ARBA" id="ARBA00023316"/>
    </source>
</evidence>
<dbReference type="InterPro" id="IPR005835">
    <property type="entry name" value="NTP_transferase_dom"/>
</dbReference>
<feature type="binding site" evidence="20">
    <location>
        <position position="230"/>
    </location>
    <ligand>
        <name>Mg(2+)</name>
        <dbReference type="ChEBI" id="CHEBI:18420"/>
    </ligand>
</feature>
<keyword evidence="7 20" id="KW-0808">Transferase</keyword>
<keyword evidence="11 20" id="KW-0460">Magnesium</keyword>
<dbReference type="InterPro" id="IPR038009">
    <property type="entry name" value="GlmU_C_LbH"/>
</dbReference>
<dbReference type="GO" id="GO:0005737">
    <property type="term" value="C:cytoplasm"/>
    <property type="evidence" value="ECO:0007669"/>
    <property type="project" value="UniProtKB-SubCell"/>
</dbReference>
<evidence type="ECO:0000256" key="10">
    <source>
        <dbReference type="ARBA" id="ARBA00022737"/>
    </source>
</evidence>
<feature type="binding site" evidence="20">
    <location>
        <position position="21"/>
    </location>
    <ligand>
        <name>UDP-N-acetyl-alpha-D-glucosamine</name>
        <dbReference type="ChEBI" id="CHEBI:57705"/>
    </ligand>
</feature>
<evidence type="ECO:0000313" key="23">
    <source>
        <dbReference type="EMBL" id="OLS03017.1"/>
    </source>
</evidence>
<comment type="function">
    <text evidence="19 20">Catalyzes the last two sequential reactions in the de novo biosynthetic pathway for UDP-N-acetylglucosamine (UDP-GlcNAc). The C-terminal domain catalyzes the transfer of acetyl group from acetyl coenzyme A to glucosamine-1-phosphate (GlcN-1-P) to produce N-acetylglucosamine-1-phosphate (GlcNAc-1-P), which is converted into UDP-GlcNAc by the transfer of uridine 5-monophosphate (from uridine 5-triphosphate), a reaction catalyzed by the N-terminal domain.</text>
</comment>
<evidence type="ECO:0000313" key="24">
    <source>
        <dbReference type="Proteomes" id="UP000186112"/>
    </source>
</evidence>
<evidence type="ECO:0000256" key="5">
    <source>
        <dbReference type="ARBA" id="ARBA00007947"/>
    </source>
</evidence>
<evidence type="ECO:0000256" key="14">
    <source>
        <dbReference type="ARBA" id="ARBA00023268"/>
    </source>
</evidence>
<evidence type="ECO:0000256" key="13">
    <source>
        <dbReference type="ARBA" id="ARBA00022984"/>
    </source>
</evidence>
<dbReference type="SUPFAM" id="SSF51161">
    <property type="entry name" value="Trimeric LpxA-like enzymes"/>
    <property type="match status" value="1"/>
</dbReference>
<comment type="similarity">
    <text evidence="4 20">In the C-terminal section; belongs to the transferase hexapeptide repeat family.</text>
</comment>
<feature type="region of interest" description="N-acetyltransferase" evidence="20">
    <location>
        <begin position="254"/>
        <end position="460"/>
    </location>
</feature>
<keyword evidence="15 20" id="KW-0012">Acyltransferase</keyword>
<feature type="binding site" evidence="20">
    <location>
        <position position="172"/>
    </location>
    <ligand>
        <name>UDP-N-acetyl-alpha-D-glucosamine</name>
        <dbReference type="ChEBI" id="CHEBI:57705"/>
    </ligand>
</feature>
<dbReference type="GO" id="GO:0003977">
    <property type="term" value="F:UDP-N-acetylglucosamine diphosphorylase activity"/>
    <property type="evidence" value="ECO:0007669"/>
    <property type="project" value="UniProtKB-UniRule"/>
</dbReference>
<accession>A0A1U7M6T8</accession>
<feature type="binding site" evidence="20">
    <location>
        <position position="157"/>
    </location>
    <ligand>
        <name>UDP-N-acetyl-alpha-D-glucosamine</name>
        <dbReference type="ChEBI" id="CHEBI:57705"/>
    </ligand>
</feature>
<evidence type="ECO:0000256" key="20">
    <source>
        <dbReference type="HAMAP-Rule" id="MF_01631"/>
    </source>
</evidence>
<dbReference type="AlphaFoldDB" id="A0A1U7M6T8"/>
<evidence type="ECO:0000256" key="8">
    <source>
        <dbReference type="ARBA" id="ARBA00022695"/>
    </source>
</evidence>
<dbReference type="Pfam" id="PF25087">
    <property type="entry name" value="GMPPB_C"/>
    <property type="match status" value="1"/>
</dbReference>
<evidence type="ECO:0000256" key="4">
    <source>
        <dbReference type="ARBA" id="ARBA00007707"/>
    </source>
</evidence>
<dbReference type="GO" id="GO:0009252">
    <property type="term" value="P:peptidoglycan biosynthetic process"/>
    <property type="evidence" value="ECO:0007669"/>
    <property type="project" value="UniProtKB-UniRule"/>
</dbReference>
<sequence>MDISIILAAGEGTRMKSKMPKVLHKVCGKPILEYVIDASLGAGIEKNIVIVGHGGDIIKDFFKEEPITFKNQPLGKDAPYGTGFAVMQAIEEIKDEDTVVILCGDTPLITEKSIKLLLDYHKTEGLHGTVLTTLLDDATGYGRIKRDVYGKVSNIVEEKDATELEKEIKEINSGVFCFNGKVLRSFLKKLDNNNAQNEYYITDIIGILKEEGYSLGAVIIEDKNEIHGVNSREQLSFSEKLMKSRINNFHMREGVTIIDPENTYIGKNVKIGRDTVIYPGVFLEGDTNIGEDCIIRGNTRVFNSDIESFVKIEGSVIEDSTVEMGASLGPNAHLRPKSYIGKNVHIGNFVEVKNARIGNNSKAGHLAYIGDAIVGENVNIGCGVIFANYNGIEKSQTIVGDNCFIGSNSNLVAPVKIKDWGYVAAGSTITKEVEEGSLSIERATQVNIKGWVERKGLKNK</sequence>
<dbReference type="CDD" id="cd02540">
    <property type="entry name" value="GT2_GlmU_N_bac"/>
    <property type="match status" value="1"/>
</dbReference>
<evidence type="ECO:0000256" key="17">
    <source>
        <dbReference type="ARBA" id="ARBA00048247"/>
    </source>
</evidence>
<dbReference type="Proteomes" id="UP000186112">
    <property type="component" value="Unassembled WGS sequence"/>
</dbReference>
<dbReference type="Gene3D" id="2.160.10.10">
    <property type="entry name" value="Hexapeptide repeat proteins"/>
    <property type="match status" value="1"/>
</dbReference>
<feature type="domain" description="Mannose-1-phosphate guanyltransferase C-terminal" evidence="22">
    <location>
        <begin position="317"/>
        <end position="407"/>
    </location>
</feature>
<feature type="binding site" evidence="20">
    <location>
        <position position="425"/>
    </location>
    <ligand>
        <name>acetyl-CoA</name>
        <dbReference type="ChEBI" id="CHEBI:57288"/>
    </ligand>
</feature>
<comment type="catalytic activity">
    <reaction evidence="18 20">
        <text>N-acetyl-alpha-D-glucosamine 1-phosphate + UTP + H(+) = UDP-N-acetyl-alpha-D-glucosamine + diphosphate</text>
        <dbReference type="Rhea" id="RHEA:13509"/>
        <dbReference type="ChEBI" id="CHEBI:15378"/>
        <dbReference type="ChEBI" id="CHEBI:33019"/>
        <dbReference type="ChEBI" id="CHEBI:46398"/>
        <dbReference type="ChEBI" id="CHEBI:57705"/>
        <dbReference type="ChEBI" id="CHEBI:57776"/>
        <dbReference type="EC" id="2.7.7.23"/>
    </reaction>
</comment>
<feature type="region of interest" description="Pyrophosphorylase" evidence="20">
    <location>
        <begin position="1"/>
        <end position="232"/>
    </location>
</feature>
<feature type="binding site" evidence="20">
    <location>
        <begin position="7"/>
        <end position="10"/>
    </location>
    <ligand>
        <name>UDP-N-acetyl-alpha-D-glucosamine</name>
        <dbReference type="ChEBI" id="CHEBI:57705"/>
    </ligand>
</feature>
<dbReference type="SUPFAM" id="SSF53448">
    <property type="entry name" value="Nucleotide-diphospho-sugar transferases"/>
    <property type="match status" value="1"/>
</dbReference>
<keyword evidence="14 20" id="KW-0511">Multifunctional enzyme</keyword>
<feature type="binding site" evidence="20">
    <location>
        <position position="105"/>
    </location>
    <ligand>
        <name>Mg(2+)</name>
        <dbReference type="ChEBI" id="CHEBI:18420"/>
    </ligand>
</feature>
<dbReference type="Pfam" id="PF00132">
    <property type="entry name" value="Hexapep"/>
    <property type="match status" value="1"/>
</dbReference>
<dbReference type="GO" id="GO:0000287">
    <property type="term" value="F:magnesium ion binding"/>
    <property type="evidence" value="ECO:0007669"/>
    <property type="project" value="UniProtKB-UniRule"/>
</dbReference>
<dbReference type="GO" id="GO:0071555">
    <property type="term" value="P:cell wall organization"/>
    <property type="evidence" value="ECO:0007669"/>
    <property type="project" value="UniProtKB-KW"/>
</dbReference>
<evidence type="ECO:0000256" key="9">
    <source>
        <dbReference type="ARBA" id="ARBA00022723"/>
    </source>
</evidence>
<dbReference type="CDD" id="cd03353">
    <property type="entry name" value="LbH_GlmU_C"/>
    <property type="match status" value="1"/>
</dbReference>
<dbReference type="InterPro" id="IPR029044">
    <property type="entry name" value="Nucleotide-diphossugar_trans"/>
</dbReference>
<feature type="binding site" evidence="20">
    <location>
        <position position="230"/>
    </location>
    <ligand>
        <name>UDP-N-acetyl-alpha-D-glucosamine</name>
        <dbReference type="ChEBI" id="CHEBI:57705"/>
    </ligand>
</feature>
<dbReference type="OrthoDB" id="9775031at2"/>
<evidence type="ECO:0000256" key="19">
    <source>
        <dbReference type="ARBA" id="ARBA00049628"/>
    </source>
</evidence>
<keyword evidence="8 20" id="KW-0548">Nucleotidyltransferase</keyword>
<evidence type="ECO:0000256" key="2">
    <source>
        <dbReference type="ARBA" id="ARBA00005166"/>
    </source>
</evidence>
<dbReference type="EC" id="2.3.1.157" evidence="20"/>
<dbReference type="GO" id="GO:0008360">
    <property type="term" value="P:regulation of cell shape"/>
    <property type="evidence" value="ECO:0007669"/>
    <property type="project" value="UniProtKB-KW"/>
</dbReference>
<evidence type="ECO:0000256" key="18">
    <source>
        <dbReference type="ARBA" id="ARBA00048493"/>
    </source>
</evidence>
<dbReference type="GO" id="GO:0000902">
    <property type="term" value="P:cell morphogenesis"/>
    <property type="evidence" value="ECO:0007669"/>
    <property type="project" value="UniProtKB-UniRule"/>
</dbReference>
<feature type="domain" description="Nucleotidyl transferase" evidence="21">
    <location>
        <begin position="4"/>
        <end position="222"/>
    </location>
</feature>
<comment type="caution">
    <text evidence="20">Lacks conserved residue(s) required for the propagation of feature annotation.</text>
</comment>
<evidence type="ECO:0000256" key="15">
    <source>
        <dbReference type="ARBA" id="ARBA00023315"/>
    </source>
</evidence>
<feature type="binding site" evidence="20">
    <location>
        <begin position="388"/>
        <end position="389"/>
    </location>
    <ligand>
        <name>acetyl-CoA</name>
        <dbReference type="ChEBI" id="CHEBI:57288"/>
    </ligand>
</feature>
<dbReference type="GO" id="GO:0006048">
    <property type="term" value="P:UDP-N-acetylglucosamine biosynthetic process"/>
    <property type="evidence" value="ECO:0007669"/>
    <property type="project" value="UniProtKB-UniPathway"/>
</dbReference>
<protein>
    <recommendedName>
        <fullName evidence="20">Bifunctional protein GlmU</fullName>
    </recommendedName>
    <domain>
        <recommendedName>
            <fullName evidence="20">UDP-N-acetylglucosamine pyrophosphorylase</fullName>
            <ecNumber evidence="20">2.7.7.23</ecNumber>
        </recommendedName>
        <alternativeName>
            <fullName evidence="20">N-acetylglucosamine-1-phosphate uridyltransferase</fullName>
        </alternativeName>
    </domain>
    <domain>
        <recommendedName>
            <fullName evidence="20">Glucosamine-1-phosphate N-acetyltransferase</fullName>
            <ecNumber evidence="20">2.3.1.157</ecNumber>
        </recommendedName>
    </domain>
</protein>
<evidence type="ECO:0000256" key="1">
    <source>
        <dbReference type="ARBA" id="ARBA00004496"/>
    </source>
</evidence>
<feature type="active site" description="Proton acceptor" evidence="20">
    <location>
        <position position="365"/>
    </location>
</feature>
<dbReference type="UniPathway" id="UPA00113">
    <property type="reaction ID" value="UER00532"/>
</dbReference>
<dbReference type="PANTHER" id="PTHR43584">
    <property type="entry name" value="NUCLEOTIDYL TRANSFERASE"/>
    <property type="match status" value="1"/>
</dbReference>
<dbReference type="Gene3D" id="3.90.550.10">
    <property type="entry name" value="Spore Coat Polysaccharide Biosynthesis Protein SpsA, Chain A"/>
    <property type="match status" value="1"/>
</dbReference>
<dbReference type="HAMAP" id="MF_01631">
    <property type="entry name" value="GlmU"/>
    <property type="match status" value="1"/>
</dbReference>
<dbReference type="EC" id="2.7.7.23" evidence="20"/>
<reference evidence="23 24" key="1">
    <citation type="submission" date="2016-02" db="EMBL/GenBank/DDBJ databases">
        <title>Genome sequence of Tissierella creatinophila DSM 6911.</title>
        <authorList>
            <person name="Poehlein A."/>
            <person name="Daniel R."/>
        </authorList>
    </citation>
    <scope>NUCLEOTIDE SEQUENCE [LARGE SCALE GENOMIC DNA]</scope>
    <source>
        <strain evidence="23 24">DSM 6911</strain>
    </source>
</reference>
<evidence type="ECO:0000256" key="11">
    <source>
        <dbReference type="ARBA" id="ARBA00022842"/>
    </source>
</evidence>
<dbReference type="InterPro" id="IPR005882">
    <property type="entry name" value="Bifunctional_GlmU"/>
</dbReference>
<dbReference type="PANTHER" id="PTHR43584:SF3">
    <property type="entry name" value="BIFUNCTIONAL PROTEIN GLMU"/>
    <property type="match status" value="1"/>
</dbReference>
<dbReference type="InterPro" id="IPR011004">
    <property type="entry name" value="Trimer_LpxA-like_sf"/>
</dbReference>
<feature type="binding site" evidence="20">
    <location>
        <position position="442"/>
    </location>
    <ligand>
        <name>acetyl-CoA</name>
        <dbReference type="ChEBI" id="CHEBI:57288"/>
    </ligand>
</feature>
<dbReference type="GO" id="GO:0019134">
    <property type="term" value="F:glucosamine-1-phosphate N-acetyltransferase activity"/>
    <property type="evidence" value="ECO:0007669"/>
    <property type="project" value="UniProtKB-UniRule"/>
</dbReference>
<feature type="binding site" evidence="20">
    <location>
        <position position="379"/>
    </location>
    <ligand>
        <name>UDP-N-acetyl-alpha-D-glucosamine</name>
        <dbReference type="ChEBI" id="CHEBI:57705"/>
    </ligand>
</feature>
<feature type="binding site" evidence="20">
    <location>
        <position position="368"/>
    </location>
    <ligand>
        <name>UDP-N-acetyl-alpha-D-glucosamine</name>
        <dbReference type="ChEBI" id="CHEBI:57705"/>
    </ligand>
</feature>
<dbReference type="Pfam" id="PF00483">
    <property type="entry name" value="NTP_transferase"/>
    <property type="match status" value="1"/>
</dbReference>
<dbReference type="EMBL" id="LTDM01000012">
    <property type="protein sequence ID" value="OLS03017.1"/>
    <property type="molecule type" value="Genomic_DNA"/>
</dbReference>
<comment type="pathway">
    <text evidence="2 20">Nucleotide-sugar biosynthesis; UDP-N-acetyl-alpha-D-glucosamine biosynthesis; N-acetyl-alpha-D-glucosamine 1-phosphate from alpha-D-glucosamine 6-phosphate (route II): step 2/2.</text>
</comment>
<feature type="binding site" evidence="20">
    <location>
        <position position="335"/>
    </location>
    <ligand>
        <name>UDP-N-acetyl-alpha-D-glucosamine</name>
        <dbReference type="ChEBI" id="CHEBI:57705"/>
    </ligand>
</feature>
<feature type="binding site" evidence="20">
    <location>
        <begin position="81"/>
        <end position="82"/>
    </location>
    <ligand>
        <name>UDP-N-acetyl-alpha-D-glucosamine</name>
        <dbReference type="ChEBI" id="CHEBI:57705"/>
    </ligand>
</feature>
<proteinExistence type="inferred from homology"/>
<comment type="caution">
    <text evidence="23">The sequence shown here is derived from an EMBL/GenBank/DDBJ whole genome shotgun (WGS) entry which is preliminary data.</text>
</comment>
<keyword evidence="13 20" id="KW-0573">Peptidoglycan synthesis</keyword>
<keyword evidence="12 20" id="KW-0133">Cell shape</keyword>
<dbReference type="GO" id="GO:0016020">
    <property type="term" value="C:membrane"/>
    <property type="evidence" value="ECO:0007669"/>
    <property type="project" value="GOC"/>
</dbReference>
<dbReference type="GO" id="GO:0009245">
    <property type="term" value="P:lipid A biosynthetic process"/>
    <property type="evidence" value="ECO:0007669"/>
    <property type="project" value="UniProtKB-UniRule"/>
</dbReference>